<dbReference type="AlphaFoldDB" id="A0AAV6M4C6"/>
<keyword evidence="3" id="KW-1185">Reference proteome</keyword>
<evidence type="ECO:0000313" key="2">
    <source>
        <dbReference type="EMBL" id="KAG6575113.1"/>
    </source>
</evidence>
<accession>A0AAV6M4C6</accession>
<dbReference type="PANTHER" id="PTHR33184">
    <property type="entry name" value="PROTEIN TAPETUM DETERMINANT 1-LIKE-RELATED"/>
    <property type="match status" value="1"/>
</dbReference>
<dbReference type="EMBL" id="JAGKQH010000017">
    <property type="protein sequence ID" value="KAG6575113.1"/>
    <property type="molecule type" value="Genomic_DNA"/>
</dbReference>
<organism evidence="2 3">
    <name type="scientific">Cucurbita argyrosperma subsp. sororia</name>
    <dbReference type="NCBI Taxonomy" id="37648"/>
    <lineage>
        <taxon>Eukaryota</taxon>
        <taxon>Viridiplantae</taxon>
        <taxon>Streptophyta</taxon>
        <taxon>Embryophyta</taxon>
        <taxon>Tracheophyta</taxon>
        <taxon>Spermatophyta</taxon>
        <taxon>Magnoliopsida</taxon>
        <taxon>eudicotyledons</taxon>
        <taxon>Gunneridae</taxon>
        <taxon>Pentapetalae</taxon>
        <taxon>rosids</taxon>
        <taxon>fabids</taxon>
        <taxon>Cucurbitales</taxon>
        <taxon>Cucurbitaceae</taxon>
        <taxon>Cucurbiteae</taxon>
        <taxon>Cucurbita</taxon>
    </lineage>
</organism>
<reference evidence="2 3" key="1">
    <citation type="journal article" date="2021" name="Hortic Res">
        <title>The domestication of Cucurbita argyrosperma as revealed by the genome of its wild relative.</title>
        <authorList>
            <person name="Barrera-Redondo J."/>
            <person name="Sanchez-de la Vega G."/>
            <person name="Aguirre-Liguori J.A."/>
            <person name="Castellanos-Morales G."/>
            <person name="Gutierrez-Guerrero Y.T."/>
            <person name="Aguirre-Dugua X."/>
            <person name="Aguirre-Planter E."/>
            <person name="Tenaillon M.I."/>
            <person name="Lira-Saade R."/>
            <person name="Eguiarte L.E."/>
        </authorList>
    </citation>
    <scope>NUCLEOTIDE SEQUENCE [LARGE SCALE GENOMIC DNA]</scope>
    <source>
        <strain evidence="2">JBR-2021</strain>
    </source>
</reference>
<comment type="caution">
    <text evidence="2">The sequence shown here is derived from an EMBL/GenBank/DDBJ whole genome shotgun (WGS) entry which is preliminary data.</text>
</comment>
<dbReference type="Pfam" id="PF24068">
    <property type="entry name" value="TPD1_C"/>
    <property type="match status" value="1"/>
</dbReference>
<dbReference type="Proteomes" id="UP000685013">
    <property type="component" value="Chromosome 17"/>
</dbReference>
<proteinExistence type="predicted"/>
<keyword evidence="1" id="KW-0732">Signal</keyword>
<dbReference type="InterPro" id="IPR040361">
    <property type="entry name" value="TPD1"/>
</dbReference>
<sequence length="129" mass="14317">MASSFNQTNPSIPVEPERELLHLKKPLKQEKCSGRDISISQGQVSTSGIPQYAVEIMNTCLSDCAPLDVHLYCGMFSSANLIDPRLFRRLGNDDCLVNGGRALKPGQIIRFVYSTTFKFPLAFKSAKFC</sequence>
<gene>
    <name evidence="2" type="primary">TDL1</name>
    <name evidence="2" type="ORF">SDJN03_25752</name>
</gene>
<evidence type="ECO:0000313" key="3">
    <source>
        <dbReference type="Proteomes" id="UP000685013"/>
    </source>
</evidence>
<feature type="non-terminal residue" evidence="2">
    <location>
        <position position="1"/>
    </location>
</feature>
<dbReference type="PANTHER" id="PTHR33184:SF2">
    <property type="entry name" value="APPLE DOMAIN-CONTAINING PROTEIN"/>
    <property type="match status" value="1"/>
</dbReference>
<protein>
    <submittedName>
        <fullName evidence="2">TPD1 protein-like 1</fullName>
    </submittedName>
</protein>
<dbReference type="GO" id="GO:0001709">
    <property type="term" value="P:cell fate determination"/>
    <property type="evidence" value="ECO:0007669"/>
    <property type="project" value="TreeGrafter"/>
</dbReference>
<name>A0AAV6M4C6_9ROSI</name>
<evidence type="ECO:0000256" key="1">
    <source>
        <dbReference type="ARBA" id="ARBA00022729"/>
    </source>
</evidence>